<dbReference type="Proteomes" id="UP001234989">
    <property type="component" value="Chromosome 7"/>
</dbReference>
<feature type="region of interest" description="Disordered" evidence="1">
    <location>
        <begin position="193"/>
        <end position="310"/>
    </location>
</feature>
<feature type="compositionally biased region" description="Basic and acidic residues" evidence="1">
    <location>
        <begin position="193"/>
        <end position="206"/>
    </location>
</feature>
<dbReference type="InterPro" id="IPR040256">
    <property type="entry name" value="At4g02000-like"/>
</dbReference>
<keyword evidence="3" id="KW-1185">Reference proteome</keyword>
<gene>
    <name evidence="2" type="ORF">MTR67_032581</name>
</gene>
<evidence type="ECO:0008006" key="4">
    <source>
        <dbReference type="Google" id="ProtNLM"/>
    </source>
</evidence>
<protein>
    <recommendedName>
        <fullName evidence="4">DUF4283 domain-containing protein</fullName>
    </recommendedName>
</protein>
<evidence type="ECO:0000256" key="1">
    <source>
        <dbReference type="SAM" id="MobiDB-lite"/>
    </source>
</evidence>
<feature type="compositionally biased region" description="Basic and acidic residues" evidence="1">
    <location>
        <begin position="245"/>
        <end position="257"/>
    </location>
</feature>
<proteinExistence type="predicted"/>
<accession>A0AAF0ZFU5</accession>
<dbReference type="AlphaFoldDB" id="A0AAF0ZFU5"/>
<reference evidence="2" key="1">
    <citation type="submission" date="2023-08" db="EMBL/GenBank/DDBJ databases">
        <title>A de novo genome assembly of Solanum verrucosum Schlechtendal, a Mexican diploid species geographically isolated from the other diploid A-genome species in potato relatives.</title>
        <authorList>
            <person name="Hosaka K."/>
        </authorList>
    </citation>
    <scope>NUCLEOTIDE SEQUENCE</scope>
    <source>
        <tissue evidence="2">Young leaves</tissue>
    </source>
</reference>
<evidence type="ECO:0000313" key="3">
    <source>
        <dbReference type="Proteomes" id="UP001234989"/>
    </source>
</evidence>
<dbReference type="PANTHER" id="PTHR31286:SF180">
    <property type="entry name" value="OS10G0362600 PROTEIN"/>
    <property type="match status" value="1"/>
</dbReference>
<name>A0AAF0ZFU5_SOLVR</name>
<dbReference type="EMBL" id="CP133618">
    <property type="protein sequence ID" value="WMV39196.1"/>
    <property type="molecule type" value="Genomic_DNA"/>
</dbReference>
<organism evidence="2 3">
    <name type="scientific">Solanum verrucosum</name>
    <dbReference type="NCBI Taxonomy" id="315347"/>
    <lineage>
        <taxon>Eukaryota</taxon>
        <taxon>Viridiplantae</taxon>
        <taxon>Streptophyta</taxon>
        <taxon>Embryophyta</taxon>
        <taxon>Tracheophyta</taxon>
        <taxon>Spermatophyta</taxon>
        <taxon>Magnoliopsida</taxon>
        <taxon>eudicotyledons</taxon>
        <taxon>Gunneridae</taxon>
        <taxon>Pentapetalae</taxon>
        <taxon>asterids</taxon>
        <taxon>lamiids</taxon>
        <taxon>Solanales</taxon>
        <taxon>Solanaceae</taxon>
        <taxon>Solanoideae</taxon>
        <taxon>Solaneae</taxon>
        <taxon>Solanum</taxon>
    </lineage>
</organism>
<feature type="compositionally biased region" description="Basic and acidic residues" evidence="1">
    <location>
        <begin position="278"/>
        <end position="303"/>
    </location>
</feature>
<sequence>MERGKCSLKTYLPTTMNGLISQRPTLPKLRSWSSHYSNPFPNANTNAFNYADVLHNTLLQQEEEPTIIKPITFLHGEPTTMWTTKEFNRLIDCLQTYLTKNLCSLLANAVGKPLVIDKATNNQIRPSCAQVKVEVDLLKEILKRIQINRVEEDTETVRSKWQSYLPKYCTHCRLQGHDIQGCRMLHKQEDKKKTFKDKAKGEENKENQSTGAPKLNGVYKNGGSIHHNWNVVQNRKNKGKQQELTQKEQEERQEQHKVNQPTNDIKGKAASNTNKYEALVDHIEDKQEEGKEMTKEAPHDYNSKRKKTTKPWVEASFGKIET</sequence>
<evidence type="ECO:0000313" key="2">
    <source>
        <dbReference type="EMBL" id="WMV39196.1"/>
    </source>
</evidence>
<dbReference type="PANTHER" id="PTHR31286">
    <property type="entry name" value="GLYCINE-RICH CELL WALL STRUCTURAL PROTEIN 1.8-LIKE"/>
    <property type="match status" value="1"/>
</dbReference>